<evidence type="ECO:0000256" key="1">
    <source>
        <dbReference type="SAM" id="MobiDB-lite"/>
    </source>
</evidence>
<dbReference type="GO" id="GO:0061343">
    <property type="term" value="P:cell adhesion involved in heart morphogenesis"/>
    <property type="evidence" value="ECO:0000318"/>
    <property type="project" value="GO_Central"/>
</dbReference>
<evidence type="ECO:0000313" key="3">
    <source>
        <dbReference type="Proteomes" id="UP000005239"/>
    </source>
</evidence>
<name>A0A2A6BPE9_PRIPA</name>
<dbReference type="Gene3D" id="3.60.10.10">
    <property type="entry name" value="Endonuclease/exonuclease/phosphatase"/>
    <property type="match status" value="1"/>
</dbReference>
<feature type="region of interest" description="Disordered" evidence="1">
    <location>
        <begin position="74"/>
        <end position="132"/>
    </location>
</feature>
<dbReference type="GO" id="GO:0031012">
    <property type="term" value="C:extracellular matrix"/>
    <property type="evidence" value="ECO:0000318"/>
    <property type="project" value="GO_Central"/>
</dbReference>
<dbReference type="GO" id="GO:0003824">
    <property type="term" value="F:catalytic activity"/>
    <property type="evidence" value="ECO:0007669"/>
    <property type="project" value="InterPro"/>
</dbReference>
<reference evidence="3" key="1">
    <citation type="journal article" date="2008" name="Nat. Genet.">
        <title>The Pristionchus pacificus genome provides a unique perspective on nematode lifestyle and parasitism.</title>
        <authorList>
            <person name="Dieterich C."/>
            <person name="Clifton S.W."/>
            <person name="Schuster L.N."/>
            <person name="Chinwalla A."/>
            <person name="Delehaunty K."/>
            <person name="Dinkelacker I."/>
            <person name="Fulton L."/>
            <person name="Fulton R."/>
            <person name="Godfrey J."/>
            <person name="Minx P."/>
            <person name="Mitreva M."/>
            <person name="Roeseler W."/>
            <person name="Tian H."/>
            <person name="Witte H."/>
            <person name="Yang S.P."/>
            <person name="Wilson R.K."/>
            <person name="Sommer R.J."/>
        </authorList>
    </citation>
    <scope>NUCLEOTIDE SEQUENCE [LARGE SCALE GENOMIC DNA]</scope>
    <source>
        <strain evidence="3">PS312</strain>
    </source>
</reference>
<dbReference type="PANTHER" id="PTHR33395:SF21">
    <property type="entry name" value="PERICARDIN"/>
    <property type="match status" value="1"/>
</dbReference>
<accession>A0A8R1UNM1</accession>
<accession>A0A2A6BPE9</accession>
<dbReference type="Proteomes" id="UP000005239">
    <property type="component" value="Unassembled WGS sequence"/>
</dbReference>
<feature type="compositionally biased region" description="Polar residues" evidence="1">
    <location>
        <begin position="11"/>
        <end position="23"/>
    </location>
</feature>
<dbReference type="OrthoDB" id="6775668at2759"/>
<keyword evidence="3" id="KW-1185">Reference proteome</keyword>
<organism evidence="2 3">
    <name type="scientific">Pristionchus pacificus</name>
    <name type="common">Parasitic nematode worm</name>
    <dbReference type="NCBI Taxonomy" id="54126"/>
    <lineage>
        <taxon>Eukaryota</taxon>
        <taxon>Metazoa</taxon>
        <taxon>Ecdysozoa</taxon>
        <taxon>Nematoda</taxon>
        <taxon>Chromadorea</taxon>
        <taxon>Rhabditida</taxon>
        <taxon>Rhabditina</taxon>
        <taxon>Diplogasteromorpha</taxon>
        <taxon>Diplogasteroidea</taxon>
        <taxon>Neodiplogasteridae</taxon>
        <taxon>Pristionchus</taxon>
    </lineage>
</organism>
<dbReference type="SUPFAM" id="SSF56219">
    <property type="entry name" value="DNase I-like"/>
    <property type="match status" value="1"/>
</dbReference>
<evidence type="ECO:0000313" key="2">
    <source>
        <dbReference type="EnsemblMetazoa" id="PPA36653.1"/>
    </source>
</evidence>
<feature type="compositionally biased region" description="Basic residues" evidence="1">
    <location>
        <begin position="255"/>
        <end position="264"/>
    </location>
</feature>
<dbReference type="InterPro" id="IPR005135">
    <property type="entry name" value="Endo/exonuclease/phosphatase"/>
</dbReference>
<protein>
    <submittedName>
        <fullName evidence="2">Endo/exonuclease/phosphatase domain-containing protein</fullName>
    </submittedName>
</protein>
<dbReference type="PANTHER" id="PTHR33395">
    <property type="entry name" value="TRANSCRIPTASE, PUTATIVE-RELATED-RELATED"/>
    <property type="match status" value="1"/>
</dbReference>
<dbReference type="GO" id="GO:0007508">
    <property type="term" value="P:larval heart development"/>
    <property type="evidence" value="ECO:0000318"/>
    <property type="project" value="GO_Central"/>
</dbReference>
<reference evidence="2" key="2">
    <citation type="submission" date="2022-06" db="UniProtKB">
        <authorList>
            <consortium name="EnsemblMetazoa"/>
        </authorList>
    </citation>
    <scope>IDENTIFICATION</scope>
    <source>
        <strain evidence="2">PS312</strain>
    </source>
</reference>
<dbReference type="AlphaFoldDB" id="A0A2A6BPE9"/>
<dbReference type="EnsemblMetazoa" id="PPA36653.1">
    <property type="protein sequence ID" value="PPA36653.1"/>
    <property type="gene ID" value="WBGene00275022"/>
</dbReference>
<feature type="region of interest" description="Disordered" evidence="1">
    <location>
        <begin position="221"/>
        <end position="310"/>
    </location>
</feature>
<dbReference type="Pfam" id="PF14529">
    <property type="entry name" value="Exo_endo_phos_2"/>
    <property type="match status" value="1"/>
</dbReference>
<feature type="compositionally biased region" description="Low complexity" evidence="1">
    <location>
        <begin position="106"/>
        <end position="119"/>
    </location>
</feature>
<feature type="region of interest" description="Disordered" evidence="1">
    <location>
        <begin position="1"/>
        <end position="30"/>
    </location>
</feature>
<gene>
    <name evidence="2" type="primary">WBGene00275022</name>
</gene>
<sequence length="898" mass="101432">MTLLNGLFSGSRPNSPGSTTTQRGTKRTAGETVDVSIDELFRFCLKLRNDLDKQCEYSSRLEERICELTTKVDTFPPPVPTVPSSVSLPPPPRKEIPTVTVDDDMTGTSSSPTNGTPETTDPPSPSVESDHERSIVIARLPTDPERSPEEQVWNDYNQVVSLSSIIGFPVLPVSVYRMPPRNVDAAHTRLTKVVLPTRQHAKLLVKFASRVSKDTHFRGVFIRPSFPNRDDERRKTPSPRSGLNAPLRDPSQPRNRQHSQRNTRSRRDSVFTNASRVNLRQARPPHNQSRPPPLMNPIYRNPVPPTPMANGYSSPPVNGYSNPPVMPPFNPSFVPNFPYPNPYLNHISQFANCRSIRNKLPYLSQILSLKHAITCLTETWLSSVFPNSLLLGDQEQYFTVFRRDRNSRGGGVAIIIHSSISAAQIADETIPGSHELLAIDLDINGDLLRVICAYRSPQANTLQTDSLVKSILDLCSCPQPTIVTGDFNLPDIDWSVFPLPQPNRIAPSSQSFLDFCQLTKLAQLVKEPTRKENILDLVMCNHPNLITACTVGPPFDISDHSTVEFKFTLTHSIPAFTLRRDYKNADYNLINSQLANVDWNSAFSKIAHVDLMYDLLISVIQKSIDTHVPWVRVSITHGKLPPHLERLLGKRFHVWQRSINSNDPDDMREFEALNKKFRKELLRYHKSIEKRIIDSEDSNKFFRFMKRCSNKSKGVEGLKNTNGSLVMDDTGKANLLAEAFANVFTVDDGIVPNVNPVQQIGNFQEPQFLRHEICALIEKWKRSSCRTPENIDLSFIKRIAVPISEALEIIFRNSYESGCVPSHWRHSIVTPVKKSPPFTDPLNYRPISITSFFCRVFERLLCGPIIAHSHKCNSLHLGRANRKVQYIIESSSLDQKEQ</sequence>
<dbReference type="InterPro" id="IPR036691">
    <property type="entry name" value="Endo/exonu/phosph_ase_sf"/>
</dbReference>
<proteinExistence type="predicted"/>